<protein>
    <submittedName>
        <fullName evidence="2">Periplasmic nitrate reductase subunit NapE</fullName>
    </submittedName>
</protein>
<organism evidence="2 3">
    <name type="scientific">Marinimicrobium koreense</name>
    <dbReference type="NCBI Taxonomy" id="306545"/>
    <lineage>
        <taxon>Bacteria</taxon>
        <taxon>Pseudomonadati</taxon>
        <taxon>Pseudomonadota</taxon>
        <taxon>Gammaproteobacteria</taxon>
        <taxon>Cellvibrionales</taxon>
        <taxon>Cellvibrionaceae</taxon>
        <taxon>Marinimicrobium</taxon>
    </lineage>
</organism>
<evidence type="ECO:0000313" key="3">
    <source>
        <dbReference type="Proteomes" id="UP000273643"/>
    </source>
</evidence>
<dbReference type="InterPro" id="IPR010649">
    <property type="entry name" value="NapE_TorE"/>
</dbReference>
<dbReference type="EMBL" id="RJUK01000001">
    <property type="protein sequence ID" value="ROQ21682.1"/>
    <property type="molecule type" value="Genomic_DNA"/>
</dbReference>
<dbReference type="Proteomes" id="UP000273643">
    <property type="component" value="Unassembled WGS sequence"/>
</dbReference>
<dbReference type="NCBIfam" id="TIGR02973">
    <property type="entry name" value="nitrate_rd_NapE"/>
    <property type="match status" value="1"/>
</dbReference>
<dbReference type="RefSeq" id="WP_123638629.1">
    <property type="nucleotide sequence ID" value="NZ_RJUK01000001.1"/>
</dbReference>
<proteinExistence type="predicted"/>
<keyword evidence="1" id="KW-1133">Transmembrane helix</keyword>
<dbReference type="AlphaFoldDB" id="A0A3N1NS54"/>
<dbReference type="OrthoDB" id="7596241at2"/>
<keyword evidence="1" id="KW-0812">Transmembrane</keyword>
<feature type="transmembrane region" description="Helical" evidence="1">
    <location>
        <begin position="23"/>
        <end position="49"/>
    </location>
</feature>
<dbReference type="InterPro" id="IPR004448">
    <property type="entry name" value="Nitrate_reductase_NapE"/>
</dbReference>
<comment type="caution">
    <text evidence="2">The sequence shown here is derived from an EMBL/GenBank/DDBJ whole genome shotgun (WGS) entry which is preliminary data.</text>
</comment>
<keyword evidence="1" id="KW-0472">Membrane</keyword>
<name>A0A3N1NS54_9GAMM</name>
<gene>
    <name evidence="2" type="ORF">EDC38_2308</name>
</gene>
<keyword evidence="3" id="KW-1185">Reference proteome</keyword>
<dbReference type="Pfam" id="PF06796">
    <property type="entry name" value="NapE"/>
    <property type="match status" value="1"/>
</dbReference>
<reference evidence="2 3" key="1">
    <citation type="submission" date="2018-11" db="EMBL/GenBank/DDBJ databases">
        <title>Genomic Encyclopedia of Type Strains, Phase IV (KMG-IV): sequencing the most valuable type-strain genomes for metagenomic binning, comparative biology and taxonomic classification.</title>
        <authorList>
            <person name="Goeker M."/>
        </authorList>
    </citation>
    <scope>NUCLEOTIDE SEQUENCE [LARGE SCALE GENOMIC DNA]</scope>
    <source>
        <strain evidence="2 3">DSM 16974</strain>
    </source>
</reference>
<accession>A0A3N1NS54</accession>
<sequence length="59" mass="6630">MSVDTHPSEPDNSQEKRREWRMFAFIVVFLFPILTVALVGAYGFAIWMYQLLAGPPGAG</sequence>
<evidence type="ECO:0000256" key="1">
    <source>
        <dbReference type="SAM" id="Phobius"/>
    </source>
</evidence>
<evidence type="ECO:0000313" key="2">
    <source>
        <dbReference type="EMBL" id="ROQ21682.1"/>
    </source>
</evidence>